<dbReference type="RefSeq" id="WP_008686667.1">
    <property type="nucleotide sequence ID" value="NZ_ANOH01000399.1"/>
</dbReference>
<evidence type="ECO:0000313" key="2">
    <source>
        <dbReference type="EMBL" id="EMI52909.1"/>
    </source>
</evidence>
<dbReference type="Proteomes" id="UP000011885">
    <property type="component" value="Unassembled WGS sequence"/>
</dbReference>
<protein>
    <submittedName>
        <fullName evidence="2">Uncharacterized protein</fullName>
    </submittedName>
</protein>
<organism evidence="2 3">
    <name type="scientific">Rhodopirellula sallentina SM41</name>
    <dbReference type="NCBI Taxonomy" id="1263870"/>
    <lineage>
        <taxon>Bacteria</taxon>
        <taxon>Pseudomonadati</taxon>
        <taxon>Planctomycetota</taxon>
        <taxon>Planctomycetia</taxon>
        <taxon>Pirellulales</taxon>
        <taxon>Pirellulaceae</taxon>
        <taxon>Rhodopirellula</taxon>
    </lineage>
</organism>
<dbReference type="OrthoDB" id="273604at2"/>
<evidence type="ECO:0000313" key="3">
    <source>
        <dbReference type="Proteomes" id="UP000011885"/>
    </source>
</evidence>
<evidence type="ECO:0000256" key="1">
    <source>
        <dbReference type="SAM" id="MobiDB-lite"/>
    </source>
</evidence>
<dbReference type="AlphaFoldDB" id="M5TV40"/>
<comment type="caution">
    <text evidence="2">The sequence shown here is derived from an EMBL/GenBank/DDBJ whole genome shotgun (WGS) entry which is preliminary data.</text>
</comment>
<dbReference type="EMBL" id="ANOH01000399">
    <property type="protein sequence ID" value="EMI52909.1"/>
    <property type="molecule type" value="Genomic_DNA"/>
</dbReference>
<reference evidence="2 3" key="1">
    <citation type="journal article" date="2013" name="Mar. Genomics">
        <title>Expression of sulfatases in Rhodopirellula baltica and the diversity of sulfatases in the genus Rhodopirellula.</title>
        <authorList>
            <person name="Wegner C.E."/>
            <person name="Richter-Heitmann T."/>
            <person name="Klindworth A."/>
            <person name="Klockow C."/>
            <person name="Richter M."/>
            <person name="Achstetter T."/>
            <person name="Glockner F.O."/>
            <person name="Harder J."/>
        </authorList>
    </citation>
    <scope>NUCLEOTIDE SEQUENCE [LARGE SCALE GENOMIC DNA]</scope>
    <source>
        <strain evidence="2 3">SM41</strain>
    </source>
</reference>
<dbReference type="PATRIC" id="fig|1263870.3.peg.5968"/>
<accession>M5TV40</accession>
<name>M5TV40_9BACT</name>
<keyword evidence="3" id="KW-1185">Reference proteome</keyword>
<feature type="region of interest" description="Disordered" evidence="1">
    <location>
        <begin position="1"/>
        <end position="22"/>
    </location>
</feature>
<feature type="compositionally biased region" description="Basic and acidic residues" evidence="1">
    <location>
        <begin position="1"/>
        <end position="11"/>
    </location>
</feature>
<proteinExistence type="predicted"/>
<gene>
    <name evidence="2" type="ORF">RSSM_05636</name>
</gene>
<sequence>MSKTRNEKPANHENGPVTNQAEKMGVPNKVLSLIQREDYVAAHEALRTLPRSLVVSQAMGVCVIRIGNAAEAVDLFRTMSVVPGTTVLKPEADDSLKVNYATALMMNGSPSGALDLLDELEDPCHPMALEIRAAIRKWANGLAFWRRWDWKLNRIDPPRCSVPFDFTPGVFPFEVPRMADKPVTTPVTSDTIETADSTVAC</sequence>